<comment type="caution">
    <text evidence="10">The sequence shown here is derived from an EMBL/GenBank/DDBJ whole genome shotgun (WGS) entry which is preliminary data.</text>
</comment>
<keyword evidence="4" id="KW-0479">Metal-binding</keyword>
<dbReference type="Pfam" id="PF02578">
    <property type="entry name" value="Cu-oxidase_4"/>
    <property type="match status" value="1"/>
</dbReference>
<evidence type="ECO:0000256" key="9">
    <source>
        <dbReference type="ARBA" id="ARBA00049893"/>
    </source>
</evidence>
<dbReference type="GO" id="GO:0016787">
    <property type="term" value="F:hydrolase activity"/>
    <property type="evidence" value="ECO:0007669"/>
    <property type="project" value="UniProtKB-KW"/>
</dbReference>
<dbReference type="InterPro" id="IPR038371">
    <property type="entry name" value="Cu_polyphenol_OxRdtase_sf"/>
</dbReference>
<keyword evidence="6" id="KW-0862">Zinc</keyword>
<dbReference type="AlphaFoldDB" id="A0A8J7MGS5"/>
<protein>
    <submittedName>
        <fullName evidence="10">Polyphenol oxidase family protein</fullName>
    </submittedName>
</protein>
<dbReference type="Gene3D" id="3.60.140.10">
    <property type="entry name" value="CNF1/YfiH-like putative cysteine hydrolases"/>
    <property type="match status" value="2"/>
</dbReference>
<organism evidence="10 11">
    <name type="scientific">Persicirhabdus sediminis</name>
    <dbReference type="NCBI Taxonomy" id="454144"/>
    <lineage>
        <taxon>Bacteria</taxon>
        <taxon>Pseudomonadati</taxon>
        <taxon>Verrucomicrobiota</taxon>
        <taxon>Verrucomicrobiia</taxon>
        <taxon>Verrucomicrobiales</taxon>
        <taxon>Verrucomicrobiaceae</taxon>
        <taxon>Persicirhabdus</taxon>
    </lineage>
</organism>
<evidence type="ECO:0000256" key="2">
    <source>
        <dbReference type="ARBA" id="ARBA00007353"/>
    </source>
</evidence>
<gene>
    <name evidence="10" type="ORF">JIN82_10290</name>
</gene>
<evidence type="ECO:0000256" key="7">
    <source>
        <dbReference type="ARBA" id="ARBA00047989"/>
    </source>
</evidence>
<comment type="catalytic activity">
    <reaction evidence="9">
        <text>S-methyl-5'-thioadenosine + phosphate = 5-(methylsulfanyl)-alpha-D-ribose 1-phosphate + adenine</text>
        <dbReference type="Rhea" id="RHEA:11852"/>
        <dbReference type="ChEBI" id="CHEBI:16708"/>
        <dbReference type="ChEBI" id="CHEBI:17509"/>
        <dbReference type="ChEBI" id="CHEBI:43474"/>
        <dbReference type="ChEBI" id="CHEBI:58533"/>
        <dbReference type="EC" id="2.4.2.28"/>
    </reaction>
    <physiologicalReaction direction="left-to-right" evidence="9">
        <dbReference type="Rhea" id="RHEA:11853"/>
    </physiologicalReaction>
</comment>
<name>A0A8J7MGS5_9BACT</name>
<dbReference type="PANTHER" id="PTHR30616:SF2">
    <property type="entry name" value="PURINE NUCLEOSIDE PHOSPHORYLASE LACC1"/>
    <property type="match status" value="1"/>
</dbReference>
<evidence type="ECO:0000256" key="5">
    <source>
        <dbReference type="ARBA" id="ARBA00022801"/>
    </source>
</evidence>
<comment type="similarity">
    <text evidence="2">Belongs to the purine nucleoside phosphorylase YfiH/LACC1 family.</text>
</comment>
<keyword evidence="11" id="KW-1185">Reference proteome</keyword>
<dbReference type="EMBL" id="JAENIM010000039">
    <property type="protein sequence ID" value="MBK1791539.1"/>
    <property type="molecule type" value="Genomic_DNA"/>
</dbReference>
<dbReference type="RefSeq" id="WP_200311539.1">
    <property type="nucleotide sequence ID" value="NZ_JAENIM010000039.1"/>
</dbReference>
<evidence type="ECO:0000256" key="3">
    <source>
        <dbReference type="ARBA" id="ARBA00022679"/>
    </source>
</evidence>
<accession>A0A8J7MGS5</accession>
<keyword evidence="3" id="KW-0808">Transferase</keyword>
<keyword evidence="5" id="KW-0378">Hydrolase</keyword>
<evidence type="ECO:0000313" key="10">
    <source>
        <dbReference type="EMBL" id="MBK1791539.1"/>
    </source>
</evidence>
<evidence type="ECO:0000313" key="11">
    <source>
        <dbReference type="Proteomes" id="UP000624703"/>
    </source>
</evidence>
<dbReference type="Proteomes" id="UP000624703">
    <property type="component" value="Unassembled WGS sequence"/>
</dbReference>
<comment type="catalytic activity">
    <reaction evidence="1">
        <text>inosine + phosphate = alpha-D-ribose 1-phosphate + hypoxanthine</text>
        <dbReference type="Rhea" id="RHEA:27646"/>
        <dbReference type="ChEBI" id="CHEBI:17368"/>
        <dbReference type="ChEBI" id="CHEBI:17596"/>
        <dbReference type="ChEBI" id="CHEBI:43474"/>
        <dbReference type="ChEBI" id="CHEBI:57720"/>
        <dbReference type="EC" id="2.4.2.1"/>
    </reaction>
    <physiologicalReaction direction="left-to-right" evidence="1">
        <dbReference type="Rhea" id="RHEA:27647"/>
    </physiologicalReaction>
</comment>
<evidence type="ECO:0000256" key="6">
    <source>
        <dbReference type="ARBA" id="ARBA00022833"/>
    </source>
</evidence>
<evidence type="ECO:0000256" key="1">
    <source>
        <dbReference type="ARBA" id="ARBA00000553"/>
    </source>
</evidence>
<dbReference type="SUPFAM" id="SSF64438">
    <property type="entry name" value="CNF1/YfiH-like putative cysteine hydrolases"/>
    <property type="match status" value="1"/>
</dbReference>
<reference evidence="10" key="1">
    <citation type="submission" date="2021-01" db="EMBL/GenBank/DDBJ databases">
        <title>Modified the classification status of verrucomicrobia.</title>
        <authorList>
            <person name="Feng X."/>
        </authorList>
    </citation>
    <scope>NUCLEOTIDE SEQUENCE</scope>
    <source>
        <strain evidence="10">_KCTC 22039</strain>
    </source>
</reference>
<sequence>MTQKPDFLLPMMADGLVRADFVARVAGVETSTDREATLAKLKPTHEKAVKKLGYKWSQLRRAEQVHGNQVAVAYHKTEPIAVGADALISNDSKVVLGIYVADCGVIYFYDQRTGAIGLAHSGKKGTEQNICAATIAAMEENFKTRAEDLVVVLGPCIRPPHYEVDIAAQIRDQAMAAGVLDFHYHDCQLDTAGDLGKFYSYRVEEGNTGRMLALLARED</sequence>
<comment type="catalytic activity">
    <reaction evidence="7">
        <text>adenosine + H2O + H(+) = inosine + NH4(+)</text>
        <dbReference type="Rhea" id="RHEA:24408"/>
        <dbReference type="ChEBI" id="CHEBI:15377"/>
        <dbReference type="ChEBI" id="CHEBI:15378"/>
        <dbReference type="ChEBI" id="CHEBI:16335"/>
        <dbReference type="ChEBI" id="CHEBI:17596"/>
        <dbReference type="ChEBI" id="CHEBI:28938"/>
        <dbReference type="EC" id="3.5.4.4"/>
    </reaction>
    <physiologicalReaction direction="left-to-right" evidence="7">
        <dbReference type="Rhea" id="RHEA:24409"/>
    </physiologicalReaction>
</comment>
<evidence type="ECO:0000256" key="8">
    <source>
        <dbReference type="ARBA" id="ARBA00048968"/>
    </source>
</evidence>
<dbReference type="PANTHER" id="PTHR30616">
    <property type="entry name" value="UNCHARACTERIZED PROTEIN YFIH"/>
    <property type="match status" value="1"/>
</dbReference>
<dbReference type="CDD" id="cd16833">
    <property type="entry name" value="YfiH"/>
    <property type="match status" value="1"/>
</dbReference>
<dbReference type="InterPro" id="IPR003730">
    <property type="entry name" value="Cu_polyphenol_OxRdtase"/>
</dbReference>
<evidence type="ECO:0000256" key="4">
    <source>
        <dbReference type="ARBA" id="ARBA00022723"/>
    </source>
</evidence>
<comment type="catalytic activity">
    <reaction evidence="8">
        <text>adenosine + phosphate = alpha-D-ribose 1-phosphate + adenine</text>
        <dbReference type="Rhea" id="RHEA:27642"/>
        <dbReference type="ChEBI" id="CHEBI:16335"/>
        <dbReference type="ChEBI" id="CHEBI:16708"/>
        <dbReference type="ChEBI" id="CHEBI:43474"/>
        <dbReference type="ChEBI" id="CHEBI:57720"/>
        <dbReference type="EC" id="2.4.2.1"/>
    </reaction>
    <physiologicalReaction direction="left-to-right" evidence="8">
        <dbReference type="Rhea" id="RHEA:27643"/>
    </physiologicalReaction>
</comment>
<dbReference type="GO" id="GO:0017061">
    <property type="term" value="F:S-methyl-5-thioadenosine phosphorylase activity"/>
    <property type="evidence" value="ECO:0007669"/>
    <property type="project" value="UniProtKB-EC"/>
</dbReference>
<dbReference type="GO" id="GO:0005507">
    <property type="term" value="F:copper ion binding"/>
    <property type="evidence" value="ECO:0007669"/>
    <property type="project" value="TreeGrafter"/>
</dbReference>
<dbReference type="InterPro" id="IPR011324">
    <property type="entry name" value="Cytotoxic_necrot_fac-like_cat"/>
</dbReference>
<proteinExistence type="inferred from homology"/>